<accession>A0A8J4QLK7</accession>
<dbReference type="EMBL" id="JRKL02004873">
    <property type="protein sequence ID" value="KAF3951590.1"/>
    <property type="molecule type" value="Genomic_DNA"/>
</dbReference>
<reference evidence="1" key="1">
    <citation type="submission" date="2020-03" db="EMBL/GenBank/DDBJ databases">
        <title>Castanea mollissima Vanexum genome sequencing.</title>
        <authorList>
            <person name="Staton M."/>
        </authorList>
    </citation>
    <scope>NUCLEOTIDE SEQUENCE</scope>
    <source>
        <tissue evidence="1">Leaf</tissue>
    </source>
</reference>
<protein>
    <submittedName>
        <fullName evidence="1">Uncharacterized protein</fullName>
    </submittedName>
</protein>
<evidence type="ECO:0000313" key="2">
    <source>
        <dbReference type="Proteomes" id="UP000737018"/>
    </source>
</evidence>
<keyword evidence="2" id="KW-1185">Reference proteome</keyword>
<dbReference type="AlphaFoldDB" id="A0A8J4QLK7"/>
<organism evidence="1 2">
    <name type="scientific">Castanea mollissima</name>
    <name type="common">Chinese chestnut</name>
    <dbReference type="NCBI Taxonomy" id="60419"/>
    <lineage>
        <taxon>Eukaryota</taxon>
        <taxon>Viridiplantae</taxon>
        <taxon>Streptophyta</taxon>
        <taxon>Embryophyta</taxon>
        <taxon>Tracheophyta</taxon>
        <taxon>Spermatophyta</taxon>
        <taxon>Magnoliopsida</taxon>
        <taxon>eudicotyledons</taxon>
        <taxon>Gunneridae</taxon>
        <taxon>Pentapetalae</taxon>
        <taxon>rosids</taxon>
        <taxon>fabids</taxon>
        <taxon>Fagales</taxon>
        <taxon>Fagaceae</taxon>
        <taxon>Castanea</taxon>
    </lineage>
</organism>
<proteinExistence type="predicted"/>
<name>A0A8J4QLK7_9ROSI</name>
<evidence type="ECO:0000313" key="1">
    <source>
        <dbReference type="EMBL" id="KAF3951590.1"/>
    </source>
</evidence>
<gene>
    <name evidence="1" type="ORF">CMV_022780</name>
</gene>
<sequence>MITHKKIASGKLTNLMTTDAEVANRLQRFQRLTQEVGRNFASGKIIKLMTTVAKALQARGPHICCVQQIEKLNCEVLFHSQANRSFSW</sequence>
<dbReference type="Proteomes" id="UP000737018">
    <property type="component" value="Unassembled WGS sequence"/>
</dbReference>
<comment type="caution">
    <text evidence="1">The sequence shown here is derived from an EMBL/GenBank/DDBJ whole genome shotgun (WGS) entry which is preliminary data.</text>
</comment>